<dbReference type="GeneID" id="40322151"/>
<evidence type="ECO:0000313" key="1">
    <source>
        <dbReference type="EMBL" id="RNF01864.1"/>
    </source>
</evidence>
<accession>A0A422N8R8</accession>
<comment type="caution">
    <text evidence="1">The sequence shown here is derived from an EMBL/GenBank/DDBJ whole genome shotgun (WGS) entry which is preliminary data.</text>
</comment>
<name>A0A422N8R8_9TRYP</name>
<evidence type="ECO:0000313" key="2">
    <source>
        <dbReference type="Proteomes" id="UP000284403"/>
    </source>
</evidence>
<sequence length="113" mass="12417">MQRVRDEGSRYCPKAELDEVGYAPFSFYLQNIIVAVMVGVRRMSQSDQSQVSNERVTLIEVDAEGFQASKGVEAGQARISHRTNENDDNQKFIASSFAASVSSSAKQAVPVDL</sequence>
<proteinExistence type="predicted"/>
<protein>
    <submittedName>
        <fullName evidence="1">Uncharacterized protein</fullName>
    </submittedName>
</protein>
<organism evidence="1 2">
    <name type="scientific">Trypanosoma conorhini</name>
    <dbReference type="NCBI Taxonomy" id="83891"/>
    <lineage>
        <taxon>Eukaryota</taxon>
        <taxon>Discoba</taxon>
        <taxon>Euglenozoa</taxon>
        <taxon>Kinetoplastea</taxon>
        <taxon>Metakinetoplastina</taxon>
        <taxon>Trypanosomatida</taxon>
        <taxon>Trypanosomatidae</taxon>
        <taxon>Trypanosoma</taxon>
    </lineage>
</organism>
<dbReference type="EMBL" id="MKKU01000802">
    <property type="protein sequence ID" value="RNF01864.1"/>
    <property type="molecule type" value="Genomic_DNA"/>
</dbReference>
<reference evidence="1 2" key="1">
    <citation type="journal article" date="2018" name="BMC Genomics">
        <title>Genomic comparison of Trypanosoma conorhini and Trypanosoma rangeli to Trypanosoma cruzi strains of high and low virulence.</title>
        <authorList>
            <person name="Bradwell K.R."/>
            <person name="Koparde V.N."/>
            <person name="Matveyev A.V."/>
            <person name="Serrano M.G."/>
            <person name="Alves J.M."/>
            <person name="Parikh H."/>
            <person name="Huang B."/>
            <person name="Lee V."/>
            <person name="Espinosa-Alvarez O."/>
            <person name="Ortiz P.A."/>
            <person name="Costa-Martins A.G."/>
            <person name="Teixeira M.M."/>
            <person name="Buck G.A."/>
        </authorList>
    </citation>
    <scope>NUCLEOTIDE SEQUENCE [LARGE SCALE GENOMIC DNA]</scope>
    <source>
        <strain evidence="1 2">025E</strain>
    </source>
</reference>
<dbReference type="AlphaFoldDB" id="A0A422N8R8"/>
<dbReference type="Proteomes" id="UP000284403">
    <property type="component" value="Unassembled WGS sequence"/>
</dbReference>
<keyword evidence="2" id="KW-1185">Reference proteome</keyword>
<gene>
    <name evidence="1" type="ORF">Tco025E_08540</name>
</gene>
<dbReference type="RefSeq" id="XP_029224543.1">
    <property type="nucleotide sequence ID" value="XM_029375387.1"/>
</dbReference>